<dbReference type="AlphaFoldDB" id="A0A1G2BGT1"/>
<comment type="caution">
    <text evidence="4">The sequence shown here is derived from an EMBL/GenBank/DDBJ whole genome shotgun (WGS) entry which is preliminary data.</text>
</comment>
<dbReference type="Pfam" id="PF01345">
    <property type="entry name" value="DUF11"/>
    <property type="match status" value="1"/>
</dbReference>
<reference evidence="4 5" key="1">
    <citation type="journal article" date="2016" name="Nat. Commun.">
        <title>Thousands of microbial genomes shed light on interconnected biogeochemical processes in an aquifer system.</title>
        <authorList>
            <person name="Anantharaman K."/>
            <person name="Brown C.T."/>
            <person name="Hug L.A."/>
            <person name="Sharon I."/>
            <person name="Castelle C.J."/>
            <person name="Probst A.J."/>
            <person name="Thomas B.C."/>
            <person name="Singh A."/>
            <person name="Wilkins M.J."/>
            <person name="Karaoz U."/>
            <person name="Brodie E.L."/>
            <person name="Williams K.H."/>
            <person name="Hubbard S.S."/>
            <person name="Banfield J.F."/>
        </authorList>
    </citation>
    <scope>NUCLEOTIDE SEQUENCE [LARGE SCALE GENOMIC DNA]</scope>
</reference>
<feature type="region of interest" description="Disordered" evidence="1">
    <location>
        <begin position="1"/>
        <end position="28"/>
    </location>
</feature>
<dbReference type="InterPro" id="IPR051172">
    <property type="entry name" value="Chlamydia_OmcB"/>
</dbReference>
<evidence type="ECO:0000313" key="5">
    <source>
        <dbReference type="Proteomes" id="UP000176420"/>
    </source>
</evidence>
<dbReference type="PANTHER" id="PTHR34819:SF5">
    <property type="entry name" value="CONSERVED REPEAT DOMAIN PROTEIN"/>
    <property type="match status" value="1"/>
</dbReference>
<protein>
    <recommendedName>
        <fullName evidence="3">DUF11 domain-containing protein</fullName>
    </recommendedName>
</protein>
<organism evidence="4 5">
    <name type="scientific">Candidatus Kerfeldbacteria bacterium RIFOXYB2_FULL_38_14</name>
    <dbReference type="NCBI Taxonomy" id="1798547"/>
    <lineage>
        <taxon>Bacteria</taxon>
        <taxon>Candidatus Kerfeldiibacteriota</taxon>
    </lineage>
</organism>
<dbReference type="PANTHER" id="PTHR34819">
    <property type="entry name" value="LARGE CYSTEINE-RICH PERIPLASMIC PROTEIN OMCB"/>
    <property type="match status" value="1"/>
</dbReference>
<feature type="compositionally biased region" description="Basic residues" evidence="1">
    <location>
        <begin position="1"/>
        <end position="15"/>
    </location>
</feature>
<keyword evidence="2" id="KW-0812">Transmembrane</keyword>
<dbReference type="EMBL" id="MHKI01000001">
    <property type="protein sequence ID" value="OGY88391.1"/>
    <property type="molecule type" value="Genomic_DNA"/>
</dbReference>
<evidence type="ECO:0000256" key="1">
    <source>
        <dbReference type="SAM" id="MobiDB-lite"/>
    </source>
</evidence>
<proteinExistence type="predicted"/>
<feature type="transmembrane region" description="Helical" evidence="2">
    <location>
        <begin position="68"/>
        <end position="87"/>
    </location>
</feature>
<gene>
    <name evidence="4" type="ORF">A2319_05135</name>
</gene>
<dbReference type="InterPro" id="IPR001434">
    <property type="entry name" value="OmcB-like_DUF11"/>
</dbReference>
<name>A0A1G2BGT1_9BACT</name>
<feature type="domain" description="DUF11" evidence="3">
    <location>
        <begin position="222"/>
        <end position="302"/>
    </location>
</feature>
<keyword evidence="2" id="KW-1133">Transmembrane helix</keyword>
<sequence length="607" mass="67280">MSVKTKRKKNKLNKRKNFDPKVNQSDDNFEDTITNVADDDLKSIYYVDDEGSQIDMTKFERKKKKGKWFILFGIFVILLSAATYFGYRIFSSTNASGQAGEVTVNITAEEKVASGDMITLEVEYFNNKNVALTQADLELFYPAGFYFQNASKEDSGDNNRLWNLGEIPASTGGKIRITGQLVGSKEDIKDISAMLTFTPSNFSNEFQVSAKTSVLITSALVAVEVTAPNQVQSQEDFEYLVSFTNTSQATLNNIKLLVNYPQGFSFKSASIAPGANNAEWRLDKLDAQETRKLKISGSVDGKSGDTKEFQFQFGLVELDNSFNVQIEKTSLVLIINPEIELFISAPDLANPGAELPLNVTIKNTSELEIKDLIIQLKFQGALFSEEYYDFDEIAILAPNSSYELTYSPVLQESLSHQEAVPMQVEAKVLSAKVMGKDVSFANVAKVDIKPRGELKAEAWGRYFDENLKKVGTGPLPPAVGEKTTYQIVWNLQNGINNLSDLTVSTILPADVTWEKEANKGVEYSSATRTVTYKKDTFSAEKSETVYFLVSITPNKKDVDNLKVLTEETQVMATDAVTQDSLSDTLDRITTDLPQDEGAKNKGVILAD</sequence>
<evidence type="ECO:0000256" key="2">
    <source>
        <dbReference type="SAM" id="Phobius"/>
    </source>
</evidence>
<keyword evidence="2" id="KW-0472">Membrane</keyword>
<dbReference type="Proteomes" id="UP000176420">
    <property type="component" value="Unassembled WGS sequence"/>
</dbReference>
<evidence type="ECO:0000313" key="4">
    <source>
        <dbReference type="EMBL" id="OGY88391.1"/>
    </source>
</evidence>
<evidence type="ECO:0000259" key="3">
    <source>
        <dbReference type="Pfam" id="PF01345"/>
    </source>
</evidence>
<accession>A0A1G2BGT1</accession>